<dbReference type="Proteomes" id="UP000184088">
    <property type="component" value="Unassembled WGS sequence"/>
</dbReference>
<reference evidence="1 2" key="1">
    <citation type="submission" date="2016-11" db="EMBL/GenBank/DDBJ databases">
        <authorList>
            <person name="Jaros S."/>
            <person name="Januszkiewicz K."/>
            <person name="Wedrychowicz H."/>
        </authorList>
    </citation>
    <scope>NUCLEOTIDE SEQUENCE [LARGE SCALE GENOMIC DNA]</scope>
    <source>
        <strain evidence="1 2">DSM 17918</strain>
    </source>
</reference>
<name>A0A1M5F0E5_9THEO</name>
<evidence type="ECO:0000313" key="2">
    <source>
        <dbReference type="Proteomes" id="UP000184088"/>
    </source>
</evidence>
<accession>A0A1M5F0E5</accession>
<proteinExistence type="predicted"/>
<gene>
    <name evidence="1" type="ORF">SAMN02746089_02660</name>
</gene>
<dbReference type="EMBL" id="FQVH01000052">
    <property type="protein sequence ID" value="SHF85010.1"/>
    <property type="molecule type" value="Genomic_DNA"/>
</dbReference>
<dbReference type="AlphaFoldDB" id="A0A1M5F0E5"/>
<organism evidence="1 2">
    <name type="scientific">Caldanaerobius fijiensis DSM 17918</name>
    <dbReference type="NCBI Taxonomy" id="1121256"/>
    <lineage>
        <taxon>Bacteria</taxon>
        <taxon>Bacillati</taxon>
        <taxon>Bacillota</taxon>
        <taxon>Clostridia</taxon>
        <taxon>Thermoanaerobacterales</taxon>
        <taxon>Thermoanaerobacteraceae</taxon>
        <taxon>Caldanaerobius</taxon>
    </lineage>
</organism>
<dbReference type="RefSeq" id="WP_073346407.1">
    <property type="nucleotide sequence ID" value="NZ_FQVH01000052.1"/>
</dbReference>
<sequence length="59" mass="6900">MLNPLEWLLDGHDIIMAMVQKAKEGDVEAARLVLEFMGWLKPVERREVDDYAQDKEELN</sequence>
<evidence type="ECO:0000313" key="1">
    <source>
        <dbReference type="EMBL" id="SHF85010.1"/>
    </source>
</evidence>
<protein>
    <submittedName>
        <fullName evidence="1">Uncharacterized protein</fullName>
    </submittedName>
</protein>
<dbReference type="STRING" id="1121256.SAMN02746089_02660"/>
<keyword evidence="2" id="KW-1185">Reference proteome</keyword>